<proteinExistence type="predicted"/>
<dbReference type="CDD" id="cd01670">
    <property type="entry name" value="Death"/>
    <property type="match status" value="1"/>
</dbReference>
<dbReference type="InterPro" id="IPR011029">
    <property type="entry name" value="DEATH-like_dom_sf"/>
</dbReference>
<dbReference type="Gene3D" id="1.10.533.10">
    <property type="entry name" value="Death Domain, Fas"/>
    <property type="match status" value="1"/>
</dbReference>
<evidence type="ECO:0000256" key="1">
    <source>
        <dbReference type="SAM" id="SignalP"/>
    </source>
</evidence>
<keyword evidence="1" id="KW-0732">Signal</keyword>
<name>A0AA35WXR8_GEOBA</name>
<accession>A0AA35WXR8</accession>
<sequence>MARRPVLLFYSLLLIPSLLRVLACTSKDVNRIADVLLEVQDWKGLASELDIKIGDQNAISSNCRDNEAKCHRRSLVQKYCDASGLAVEVVAENIAQALESMGHKKQANIIKNMFPAGAEHR</sequence>
<keyword evidence="3" id="KW-1185">Reference proteome</keyword>
<evidence type="ECO:0000313" key="2">
    <source>
        <dbReference type="EMBL" id="CAI8037793.1"/>
    </source>
</evidence>
<dbReference type="EMBL" id="CASHTH010002959">
    <property type="protein sequence ID" value="CAI8037793.1"/>
    <property type="molecule type" value="Genomic_DNA"/>
</dbReference>
<protein>
    <submittedName>
        <fullName evidence="2">Uncharacterized protein</fullName>
    </submittedName>
</protein>
<dbReference type="AlphaFoldDB" id="A0AA35WXR8"/>
<reference evidence="2" key="1">
    <citation type="submission" date="2023-03" db="EMBL/GenBank/DDBJ databases">
        <authorList>
            <person name="Steffen K."/>
            <person name="Cardenas P."/>
        </authorList>
    </citation>
    <scope>NUCLEOTIDE SEQUENCE</scope>
</reference>
<comment type="caution">
    <text evidence="2">The sequence shown here is derived from an EMBL/GenBank/DDBJ whole genome shotgun (WGS) entry which is preliminary data.</text>
</comment>
<evidence type="ECO:0000313" key="3">
    <source>
        <dbReference type="Proteomes" id="UP001174909"/>
    </source>
</evidence>
<dbReference type="Proteomes" id="UP001174909">
    <property type="component" value="Unassembled WGS sequence"/>
</dbReference>
<organism evidence="2 3">
    <name type="scientific">Geodia barretti</name>
    <name type="common">Barrett's horny sponge</name>
    <dbReference type="NCBI Taxonomy" id="519541"/>
    <lineage>
        <taxon>Eukaryota</taxon>
        <taxon>Metazoa</taxon>
        <taxon>Porifera</taxon>
        <taxon>Demospongiae</taxon>
        <taxon>Heteroscleromorpha</taxon>
        <taxon>Tetractinellida</taxon>
        <taxon>Astrophorina</taxon>
        <taxon>Geodiidae</taxon>
        <taxon>Geodia</taxon>
    </lineage>
</organism>
<gene>
    <name evidence="2" type="ORF">GBAR_LOCUS21127</name>
</gene>
<feature type="signal peptide" evidence="1">
    <location>
        <begin position="1"/>
        <end position="23"/>
    </location>
</feature>
<feature type="chain" id="PRO_5041201650" evidence="1">
    <location>
        <begin position="24"/>
        <end position="121"/>
    </location>
</feature>